<keyword evidence="4 5" id="KW-0472">Membrane</keyword>
<dbReference type="Proteomes" id="UP000777265">
    <property type="component" value="Unassembled WGS sequence"/>
</dbReference>
<comment type="similarity">
    <text evidence="5">Belongs to the 4-toluene sulfonate uptake permease (TSUP) (TC 2.A.102) family.</text>
</comment>
<feature type="transmembrane region" description="Helical" evidence="5">
    <location>
        <begin position="6"/>
        <end position="31"/>
    </location>
</feature>
<name>A0A971M4I9_9BACT</name>
<evidence type="ECO:0000256" key="1">
    <source>
        <dbReference type="ARBA" id="ARBA00004141"/>
    </source>
</evidence>
<comment type="caution">
    <text evidence="6">The sequence shown here is derived from an EMBL/GenBank/DDBJ whole genome shotgun (WGS) entry which is preliminary data.</text>
</comment>
<keyword evidence="5" id="KW-1003">Cell membrane</keyword>
<evidence type="ECO:0000313" key="6">
    <source>
        <dbReference type="EMBL" id="NLW35094.1"/>
    </source>
</evidence>
<dbReference type="AlphaFoldDB" id="A0A971M4I9"/>
<reference evidence="6" key="2">
    <citation type="submission" date="2020-01" db="EMBL/GenBank/DDBJ databases">
        <authorList>
            <person name="Campanaro S."/>
        </authorList>
    </citation>
    <scope>NUCLEOTIDE SEQUENCE</scope>
    <source>
        <strain evidence="6">AS06rmzACSIP_7</strain>
    </source>
</reference>
<feature type="transmembrane region" description="Helical" evidence="5">
    <location>
        <begin position="197"/>
        <end position="220"/>
    </location>
</feature>
<dbReference type="InterPro" id="IPR002781">
    <property type="entry name" value="TM_pro_TauE-like"/>
</dbReference>
<evidence type="ECO:0000313" key="7">
    <source>
        <dbReference type="Proteomes" id="UP000777265"/>
    </source>
</evidence>
<keyword evidence="2 5" id="KW-0812">Transmembrane</keyword>
<evidence type="ECO:0000256" key="5">
    <source>
        <dbReference type="RuleBase" id="RU363041"/>
    </source>
</evidence>
<feature type="transmembrane region" description="Helical" evidence="5">
    <location>
        <begin position="66"/>
        <end position="86"/>
    </location>
</feature>
<dbReference type="InterPro" id="IPR051598">
    <property type="entry name" value="TSUP/Inactive_protease-like"/>
</dbReference>
<reference evidence="6" key="1">
    <citation type="journal article" date="2020" name="Biotechnol. Biofuels">
        <title>New insights from the biogas microbiome by comprehensive genome-resolved metagenomics of nearly 1600 species originating from multiple anaerobic digesters.</title>
        <authorList>
            <person name="Campanaro S."/>
            <person name="Treu L."/>
            <person name="Rodriguez-R L.M."/>
            <person name="Kovalovszki A."/>
            <person name="Ziels R.M."/>
            <person name="Maus I."/>
            <person name="Zhu X."/>
            <person name="Kougias P.G."/>
            <person name="Basile A."/>
            <person name="Luo G."/>
            <person name="Schluter A."/>
            <person name="Konstantinidis K.T."/>
            <person name="Angelidaki I."/>
        </authorList>
    </citation>
    <scope>NUCLEOTIDE SEQUENCE</scope>
    <source>
        <strain evidence="6">AS06rmzACSIP_7</strain>
    </source>
</reference>
<evidence type="ECO:0000256" key="2">
    <source>
        <dbReference type="ARBA" id="ARBA00022692"/>
    </source>
</evidence>
<dbReference type="Pfam" id="PF01925">
    <property type="entry name" value="TauE"/>
    <property type="match status" value="1"/>
</dbReference>
<dbReference type="GO" id="GO:0005886">
    <property type="term" value="C:plasma membrane"/>
    <property type="evidence" value="ECO:0007669"/>
    <property type="project" value="UniProtKB-SubCell"/>
</dbReference>
<organism evidence="6 7">
    <name type="scientific">Syntrophorhabdus aromaticivorans</name>
    <dbReference type="NCBI Taxonomy" id="328301"/>
    <lineage>
        <taxon>Bacteria</taxon>
        <taxon>Pseudomonadati</taxon>
        <taxon>Thermodesulfobacteriota</taxon>
        <taxon>Syntrophorhabdia</taxon>
        <taxon>Syntrophorhabdales</taxon>
        <taxon>Syntrophorhabdaceae</taxon>
        <taxon>Syntrophorhabdus</taxon>
    </lineage>
</organism>
<protein>
    <recommendedName>
        <fullName evidence="5">Probable membrane transporter protein</fullName>
    </recommendedName>
</protein>
<feature type="transmembrane region" description="Helical" evidence="5">
    <location>
        <begin position="98"/>
        <end position="116"/>
    </location>
</feature>
<proteinExistence type="inferred from homology"/>
<dbReference type="PANTHER" id="PTHR43701">
    <property type="entry name" value="MEMBRANE TRANSPORTER PROTEIN MJ0441-RELATED"/>
    <property type="match status" value="1"/>
</dbReference>
<gene>
    <name evidence="6" type="ORF">GXY80_06375</name>
</gene>
<evidence type="ECO:0000256" key="3">
    <source>
        <dbReference type="ARBA" id="ARBA00022989"/>
    </source>
</evidence>
<dbReference type="EMBL" id="JAAYEE010000103">
    <property type="protein sequence ID" value="NLW35094.1"/>
    <property type="molecule type" value="Genomic_DNA"/>
</dbReference>
<sequence length="248" mass="25876">MGLASGLLGGFFGGLLGLGGGIIMIPLMTWLGRVTQHRAHGTSLVAIVFTALSGAGVYYIHGKLDWRIALILAASATITARFGARFAHSLSEKGLKKAFGFFLVFTSVMLVAKGYLPTKGLDLGWWSSGVVFLMIGSLTGFVSGLMGVGGGGIMVPLMVILGNMGQHTAQGTSLLAMVPAGMSGAATHYRLGNVDTGLVWGLSIGSLAGGYFGATTANLFSELHLRIAFATLGIWVGTRYIRFEKKVT</sequence>
<comment type="subcellular location">
    <subcellularLocation>
        <location evidence="5">Cell membrane</location>
        <topology evidence="5">Multi-pass membrane protein</topology>
    </subcellularLocation>
    <subcellularLocation>
        <location evidence="1">Membrane</location>
        <topology evidence="1">Multi-pass membrane protein</topology>
    </subcellularLocation>
</comment>
<feature type="transmembrane region" description="Helical" evidence="5">
    <location>
        <begin position="43"/>
        <end position="60"/>
    </location>
</feature>
<evidence type="ECO:0000256" key="4">
    <source>
        <dbReference type="ARBA" id="ARBA00023136"/>
    </source>
</evidence>
<keyword evidence="3 5" id="KW-1133">Transmembrane helix</keyword>
<dbReference type="PANTHER" id="PTHR43701:SF2">
    <property type="entry name" value="MEMBRANE TRANSPORTER PROTEIN YJNA-RELATED"/>
    <property type="match status" value="1"/>
</dbReference>
<feature type="transmembrane region" description="Helical" evidence="5">
    <location>
        <begin position="128"/>
        <end position="161"/>
    </location>
</feature>
<accession>A0A971M4I9</accession>